<keyword evidence="1" id="KW-1133">Transmembrane helix</keyword>
<dbReference type="EMBL" id="JBHUII010000011">
    <property type="protein sequence ID" value="MFD2207422.1"/>
    <property type="molecule type" value="Genomic_DNA"/>
</dbReference>
<dbReference type="Pfam" id="PF02643">
    <property type="entry name" value="DUF192"/>
    <property type="match status" value="1"/>
</dbReference>
<keyword evidence="1" id="KW-0812">Transmembrane</keyword>
<comment type="caution">
    <text evidence="2">The sequence shown here is derived from an EMBL/GenBank/DDBJ whole genome shotgun (WGS) entry which is preliminary data.</text>
</comment>
<feature type="transmembrane region" description="Helical" evidence="1">
    <location>
        <begin position="21"/>
        <end position="40"/>
    </location>
</feature>
<dbReference type="InterPro" id="IPR038695">
    <property type="entry name" value="Saro_0823-like_sf"/>
</dbReference>
<reference evidence="3" key="1">
    <citation type="journal article" date="2019" name="Int. J. Syst. Evol. Microbiol.">
        <title>The Global Catalogue of Microorganisms (GCM) 10K type strain sequencing project: providing services to taxonomists for standard genome sequencing and annotation.</title>
        <authorList>
            <consortium name="The Broad Institute Genomics Platform"/>
            <consortium name="The Broad Institute Genome Sequencing Center for Infectious Disease"/>
            <person name="Wu L."/>
            <person name="Ma J."/>
        </authorList>
    </citation>
    <scope>NUCLEOTIDE SEQUENCE [LARGE SCALE GENOMIC DNA]</scope>
    <source>
        <strain evidence="3">CGMCC 4.7192</strain>
    </source>
</reference>
<keyword evidence="1" id="KW-0472">Membrane</keyword>
<accession>A0ABW5BMM8</accession>
<evidence type="ECO:0000313" key="3">
    <source>
        <dbReference type="Proteomes" id="UP001597294"/>
    </source>
</evidence>
<dbReference type="InterPro" id="IPR003795">
    <property type="entry name" value="DUF192"/>
</dbReference>
<keyword evidence="3" id="KW-1185">Reference proteome</keyword>
<dbReference type="Gene3D" id="2.60.120.1140">
    <property type="entry name" value="Protein of unknown function DUF192"/>
    <property type="match status" value="1"/>
</dbReference>
<dbReference type="PANTHER" id="PTHR37953:SF1">
    <property type="entry name" value="UPF0127 PROTEIN MJ1496"/>
    <property type="match status" value="1"/>
</dbReference>
<evidence type="ECO:0000256" key="1">
    <source>
        <dbReference type="SAM" id="Phobius"/>
    </source>
</evidence>
<dbReference type="Proteomes" id="UP001597294">
    <property type="component" value="Unassembled WGS sequence"/>
</dbReference>
<sequence>MSTAIELRNFSRMYGAYLNRYFLPFIVIWSTLFFVPGSVFSQDLFKKDTLTIFTLKGAAHKFDIELAVTPEQKSQGLMHRKKMPLDAGMLFVYEDENDVMMWMKNTYLPLDMLFLNSEGKIVYIEENTTPLSTRTISSGRNVIGVLELNAGTALRLGIKAGDIANHHLLQQ</sequence>
<protein>
    <submittedName>
        <fullName evidence="2">DUF192 domain-containing protein</fullName>
    </submittedName>
</protein>
<dbReference type="PANTHER" id="PTHR37953">
    <property type="entry name" value="UPF0127 PROTEIN MJ1496"/>
    <property type="match status" value="1"/>
</dbReference>
<dbReference type="RefSeq" id="WP_380254025.1">
    <property type="nucleotide sequence ID" value="NZ_JBHUII010000011.1"/>
</dbReference>
<name>A0ABW5BMM8_9PROT</name>
<gene>
    <name evidence="2" type="ORF">ACFSKO_17495</name>
</gene>
<organism evidence="2 3">
    <name type="scientific">Kiloniella antarctica</name>
    <dbReference type="NCBI Taxonomy" id="1550907"/>
    <lineage>
        <taxon>Bacteria</taxon>
        <taxon>Pseudomonadati</taxon>
        <taxon>Pseudomonadota</taxon>
        <taxon>Alphaproteobacteria</taxon>
        <taxon>Rhodospirillales</taxon>
        <taxon>Kiloniellaceae</taxon>
        <taxon>Kiloniella</taxon>
    </lineage>
</organism>
<proteinExistence type="predicted"/>
<evidence type="ECO:0000313" key="2">
    <source>
        <dbReference type="EMBL" id="MFD2207422.1"/>
    </source>
</evidence>